<keyword evidence="5 11" id="KW-0378">Hydrolase</keyword>
<feature type="chain" id="PRO_5004026507" description="Glutathione hydrolase proenzyme" evidence="13">
    <location>
        <begin position="30"/>
        <end position="586"/>
    </location>
</feature>
<dbReference type="GO" id="GO:0103068">
    <property type="term" value="F:leukotriene C4 gamma-glutamyl transferase activity"/>
    <property type="evidence" value="ECO:0007669"/>
    <property type="project" value="UniProtKB-EC"/>
</dbReference>
<dbReference type="GO" id="GO:0006751">
    <property type="term" value="P:glutathione catabolic process"/>
    <property type="evidence" value="ECO:0007669"/>
    <property type="project" value="UniProtKB-UniRule"/>
</dbReference>
<evidence type="ECO:0000313" key="15">
    <source>
        <dbReference type="Proteomes" id="UP000011717"/>
    </source>
</evidence>
<evidence type="ECO:0000256" key="5">
    <source>
        <dbReference type="ARBA" id="ARBA00022801"/>
    </source>
</evidence>
<evidence type="ECO:0000256" key="12">
    <source>
        <dbReference type="SAM" id="MobiDB-lite"/>
    </source>
</evidence>
<evidence type="ECO:0000256" key="2">
    <source>
        <dbReference type="ARBA" id="ARBA00001089"/>
    </source>
</evidence>
<dbReference type="GO" id="GO:0036374">
    <property type="term" value="F:glutathione hydrolase activity"/>
    <property type="evidence" value="ECO:0007669"/>
    <property type="project" value="UniProtKB-UniRule"/>
</dbReference>
<keyword evidence="6 11" id="KW-0865">Zymogen</keyword>
<evidence type="ECO:0000256" key="1">
    <source>
        <dbReference type="ARBA" id="ARBA00001049"/>
    </source>
</evidence>
<feature type="region of interest" description="Disordered" evidence="12">
    <location>
        <begin position="383"/>
        <end position="406"/>
    </location>
</feature>
<feature type="signal peptide" evidence="13">
    <location>
        <begin position="1"/>
        <end position="29"/>
    </location>
</feature>
<evidence type="ECO:0000256" key="8">
    <source>
        <dbReference type="ARBA" id="ARBA00047417"/>
    </source>
</evidence>
<dbReference type="NCBIfam" id="TIGR00066">
    <property type="entry name" value="g_glut_trans"/>
    <property type="match status" value="1"/>
</dbReference>
<evidence type="ECO:0000256" key="11">
    <source>
        <dbReference type="RuleBase" id="RU368036"/>
    </source>
</evidence>
<keyword evidence="15" id="KW-1185">Reference proteome</keyword>
<dbReference type="Gene3D" id="1.10.246.130">
    <property type="match status" value="1"/>
</dbReference>
<evidence type="ECO:0000256" key="6">
    <source>
        <dbReference type="ARBA" id="ARBA00023145"/>
    </source>
</evidence>
<evidence type="ECO:0000256" key="9">
    <source>
        <dbReference type="PIRSR" id="PIRSR600101-1"/>
    </source>
</evidence>
<dbReference type="InterPro" id="IPR051792">
    <property type="entry name" value="GGT_bact"/>
</dbReference>
<evidence type="ECO:0000256" key="7">
    <source>
        <dbReference type="ARBA" id="ARBA00023315"/>
    </source>
</evidence>
<dbReference type="InterPro" id="IPR029055">
    <property type="entry name" value="Ntn_hydrolases_N"/>
</dbReference>
<dbReference type="EC" id="2.3.2.2" evidence="11"/>
<dbReference type="PATRIC" id="fig|1234595.3.peg.1460"/>
<dbReference type="InterPro" id="IPR043138">
    <property type="entry name" value="GGT_lsub"/>
</dbReference>
<dbReference type="Gene3D" id="3.60.20.40">
    <property type="match status" value="1"/>
</dbReference>
<comment type="catalytic activity">
    <reaction evidence="2 11">
        <text>glutathione + H2O = L-cysteinylglycine + L-glutamate</text>
        <dbReference type="Rhea" id="RHEA:28807"/>
        <dbReference type="ChEBI" id="CHEBI:15377"/>
        <dbReference type="ChEBI" id="CHEBI:29985"/>
        <dbReference type="ChEBI" id="CHEBI:57925"/>
        <dbReference type="ChEBI" id="CHEBI:61694"/>
        <dbReference type="EC" id="3.4.19.13"/>
    </reaction>
</comment>
<dbReference type="PROSITE" id="PS51257">
    <property type="entry name" value="PROKAR_LIPOPROTEIN"/>
    <property type="match status" value="1"/>
</dbReference>
<keyword evidence="13" id="KW-0732">Signal</keyword>
<comment type="caution">
    <text evidence="14">The sequence shown here is derived from an EMBL/GenBank/DDBJ whole genome shotgun (WGS) entry which is preliminary data.</text>
</comment>
<evidence type="ECO:0000256" key="10">
    <source>
        <dbReference type="PIRSR" id="PIRSR600101-2"/>
    </source>
</evidence>
<gene>
    <name evidence="14" type="ORF">C725_1458</name>
</gene>
<feature type="active site" description="Nucleophile" evidence="9">
    <location>
        <position position="405"/>
    </location>
</feature>
<feature type="binding site" evidence="10">
    <location>
        <position position="445"/>
    </location>
    <ligand>
        <name>L-glutamate</name>
        <dbReference type="ChEBI" id="CHEBI:29985"/>
    </ligand>
</feature>
<feature type="binding site" evidence="10">
    <location>
        <begin position="469"/>
        <end position="470"/>
    </location>
    <ligand>
        <name>L-glutamate</name>
        <dbReference type="ChEBI" id="CHEBI:29985"/>
    </ligand>
</feature>
<comment type="similarity">
    <text evidence="3 11">Belongs to the gamma-glutamyltransferase family.</text>
</comment>
<dbReference type="PRINTS" id="PR01210">
    <property type="entry name" value="GGTRANSPTASE"/>
</dbReference>
<comment type="catalytic activity">
    <reaction evidence="8 11">
        <text>an N-terminal (5-L-glutamyl)-[peptide] + an alpha-amino acid = 5-L-glutamyl amino acid + an N-terminal L-alpha-aminoacyl-[peptide]</text>
        <dbReference type="Rhea" id="RHEA:23904"/>
        <dbReference type="Rhea" id="RHEA-COMP:9780"/>
        <dbReference type="Rhea" id="RHEA-COMP:9795"/>
        <dbReference type="ChEBI" id="CHEBI:77644"/>
        <dbReference type="ChEBI" id="CHEBI:78597"/>
        <dbReference type="ChEBI" id="CHEBI:78599"/>
        <dbReference type="ChEBI" id="CHEBI:78608"/>
        <dbReference type="EC" id="2.3.2.2"/>
    </reaction>
</comment>
<feature type="binding site" evidence="10">
    <location>
        <position position="117"/>
    </location>
    <ligand>
        <name>L-glutamate</name>
        <dbReference type="ChEBI" id="CHEBI:29985"/>
    </ligand>
</feature>
<feature type="binding site" evidence="10">
    <location>
        <position position="492"/>
    </location>
    <ligand>
        <name>L-glutamate</name>
        <dbReference type="ChEBI" id="CHEBI:29985"/>
    </ligand>
</feature>
<name>M2U6A2_9SPHN</name>
<comment type="subunit">
    <text evidence="11">This enzyme consists of two polypeptide chains, which are synthesized in precursor form from a single polypeptide.</text>
</comment>
<dbReference type="SUPFAM" id="SSF56235">
    <property type="entry name" value="N-terminal nucleophile aminohydrolases (Ntn hydrolases)"/>
    <property type="match status" value="1"/>
</dbReference>
<dbReference type="Proteomes" id="UP000011717">
    <property type="component" value="Unassembled WGS sequence"/>
</dbReference>
<dbReference type="InterPro" id="IPR043137">
    <property type="entry name" value="GGT_ssub_C"/>
</dbReference>
<dbReference type="EMBL" id="AMRV01000003">
    <property type="protein sequence ID" value="EMD83557.1"/>
    <property type="molecule type" value="Genomic_DNA"/>
</dbReference>
<evidence type="ECO:0000256" key="3">
    <source>
        <dbReference type="ARBA" id="ARBA00009381"/>
    </source>
</evidence>
<reference evidence="14 15" key="1">
    <citation type="journal article" date="2013" name="Genome Announc.">
        <title>Draft Genome Sequence of Strain JLT2015T, Belonging to the Family Sphingomonadaceae of the Alphaproteobacteria.</title>
        <authorList>
            <person name="Tang K."/>
            <person name="Liu K."/>
            <person name="Li S."/>
            <person name="Jiao N."/>
        </authorList>
    </citation>
    <scope>NUCLEOTIDE SEQUENCE [LARGE SCALE GENOMIC DNA]</scope>
    <source>
        <strain evidence="14 15">JLT2015</strain>
    </source>
</reference>
<dbReference type="EC" id="3.4.19.13" evidence="11"/>
<dbReference type="PANTHER" id="PTHR43199:SF1">
    <property type="entry name" value="GLUTATHIONE HYDROLASE PROENZYME"/>
    <property type="match status" value="1"/>
</dbReference>
<keyword evidence="7 11" id="KW-0012">Acyltransferase</keyword>
<sequence length="586" mass="61427">MSRAMTRLSSSAALAAAAIALLASCAPPAAPQATAAPEAISDQGQEQVYSAIVSAAHPLAAEAGEEMLRAGGSAADAAMATLLALTVVEPQSSGIGGGGFLMYHDGESGRIYALDGREYAPRAAMPDMFLGADGEPKPYRASQVGGMSVGIPGNVRLMEKAHRRFGKLPWARLFDPAIRLAEEGFEVTPRLHDMLTRSKDRAALTAWARATYFTAADQPKPVGTLIRNPAAARFLRRLQAEGPSSFYTGRSASSIVQAVVSAPVHPQAMTTADISDYKAEWRDPVCGTYRSYRVCGMPPPSSGGTTVIAMLEQLERFDLAAMGPEDPQAWHLIAESMRLAFADREKYLGDPDFVSVPTSGLIDKAYTRARSDLIDPQRAAETVEAGTPPGAPNVAMVRQPPDGGTSHFVTADREGDVASLTSTIEAVFGSGLTVNGYFLNNELTDFSFQPVVDGLPAANAIAPRKRPRSSMSPTIVYAPSGEVAFAVGAAGGPTIIAQTAKAIIGVIDWGLSIDEAIELPQLYAALGPVVLEEDTPLAGLEGQLKAMGHDTSVSDLPLKANGLQRIGRGWIGGADGRGEGAIAGIE</sequence>
<keyword evidence="4 11" id="KW-0808">Transferase</keyword>
<dbReference type="PANTHER" id="PTHR43199">
    <property type="entry name" value="GLUTATHIONE HYDROLASE"/>
    <property type="match status" value="1"/>
</dbReference>
<protein>
    <recommendedName>
        <fullName evidence="11">Glutathione hydrolase proenzyme</fullName>
        <ecNumber evidence="11">2.3.2.2</ecNumber>
        <ecNumber evidence="11">3.4.19.13</ecNumber>
    </recommendedName>
    <component>
        <recommendedName>
            <fullName evidence="11">Glutathione hydrolase large chain</fullName>
        </recommendedName>
    </component>
    <component>
        <recommendedName>
            <fullName evidence="11">Glutathione hydrolase small chain</fullName>
        </recommendedName>
    </component>
</protein>
<evidence type="ECO:0000313" key="14">
    <source>
        <dbReference type="EMBL" id="EMD83557.1"/>
    </source>
</evidence>
<comment type="catalytic activity">
    <reaction evidence="1 11">
        <text>an S-substituted glutathione + H2O = an S-substituted L-cysteinylglycine + L-glutamate</text>
        <dbReference type="Rhea" id="RHEA:59468"/>
        <dbReference type="ChEBI" id="CHEBI:15377"/>
        <dbReference type="ChEBI" id="CHEBI:29985"/>
        <dbReference type="ChEBI" id="CHEBI:90779"/>
        <dbReference type="ChEBI" id="CHEBI:143103"/>
        <dbReference type="EC" id="3.4.19.13"/>
    </reaction>
</comment>
<evidence type="ECO:0000256" key="4">
    <source>
        <dbReference type="ARBA" id="ARBA00022679"/>
    </source>
</evidence>
<dbReference type="GO" id="GO:0006750">
    <property type="term" value="P:glutathione biosynthetic process"/>
    <property type="evidence" value="ECO:0007669"/>
    <property type="project" value="UniProtKB-KW"/>
</dbReference>
<keyword evidence="11" id="KW-0317">Glutathione biosynthesis</keyword>
<dbReference type="InterPro" id="IPR000101">
    <property type="entry name" value="GGT_peptidase"/>
</dbReference>
<comment type="pathway">
    <text evidence="11">Sulfur metabolism; glutathione metabolism.</text>
</comment>
<dbReference type="Pfam" id="PF01019">
    <property type="entry name" value="G_glu_transpept"/>
    <property type="match status" value="1"/>
</dbReference>
<dbReference type="UniPathway" id="UPA00204"/>
<accession>M2U6A2</accession>
<proteinExistence type="inferred from homology"/>
<evidence type="ECO:0000256" key="13">
    <source>
        <dbReference type="SAM" id="SignalP"/>
    </source>
</evidence>
<dbReference type="AlphaFoldDB" id="M2U6A2"/>
<organism evidence="14 15">
    <name type="scientific">Pacificimonas flava</name>
    <dbReference type="NCBI Taxonomy" id="1234595"/>
    <lineage>
        <taxon>Bacteria</taxon>
        <taxon>Pseudomonadati</taxon>
        <taxon>Pseudomonadota</taxon>
        <taxon>Alphaproteobacteria</taxon>
        <taxon>Sphingomonadales</taxon>
        <taxon>Sphingosinicellaceae</taxon>
        <taxon>Pacificimonas</taxon>
    </lineage>
</organism>
<comment type="PTM">
    <text evidence="11">Cleaved by autocatalysis into a large and a small subunit.</text>
</comment>